<dbReference type="PROSITE" id="PS51257">
    <property type="entry name" value="PROKAR_LIPOPROTEIN"/>
    <property type="match status" value="1"/>
</dbReference>
<dbReference type="AlphaFoldDB" id="Q30XH0"/>
<organism evidence="4 5">
    <name type="scientific">Oleidesulfovibrio alaskensis (strain ATCC BAA-1058 / DSM 17464 / G20)</name>
    <name type="common">Desulfovibrio alaskensis</name>
    <dbReference type="NCBI Taxonomy" id="207559"/>
    <lineage>
        <taxon>Bacteria</taxon>
        <taxon>Pseudomonadati</taxon>
        <taxon>Thermodesulfobacteriota</taxon>
        <taxon>Desulfovibrionia</taxon>
        <taxon>Desulfovibrionales</taxon>
        <taxon>Desulfovibrionaceae</taxon>
        <taxon>Oleidesulfovibrio</taxon>
    </lineage>
</organism>
<protein>
    <submittedName>
        <fullName evidence="4">Extracellular ligand-binding receptor</fullName>
    </submittedName>
</protein>
<evidence type="ECO:0000313" key="5">
    <source>
        <dbReference type="Proteomes" id="UP000002710"/>
    </source>
</evidence>
<dbReference type="InterPro" id="IPR028081">
    <property type="entry name" value="Leu-bd"/>
</dbReference>
<name>Q30XH0_OLEA2</name>
<sequence>MPYPRGRTLFALTLGAACLLMAAALYLATPPGDILVGFSGPLEGKFSDLGVEGRNAAQLAIEDINAAGGIDGRRLRLVTAHDGYTQKDAVEADSHLAGQRVAAVIGHMTSSQQLAVMAVHRSVVYVSPTVSTYQLTGMDDNFFRVIADNDATARDLGLFAASRGVQTAVALLDTVNEDFSRTFINAAARGFTSAGGTVVNIIPFSSSVPSSLLDAAASAADSGAQAVFVAASARDTAFVLAQMAQNGFSGPKFSSTWALTPALIAQGGTAVEDTFFCHPYPTLAELPAHRNFISRFSERFGWEPSFPGLFAYTAVRLLQRGLEKTQGRTAGLREALKSIRQLDGLCGPITLDAYGDAHMPFFISTVRNGAFEPVR</sequence>
<evidence type="ECO:0000259" key="3">
    <source>
        <dbReference type="Pfam" id="PF13458"/>
    </source>
</evidence>
<dbReference type="Pfam" id="PF13458">
    <property type="entry name" value="Peripla_BP_6"/>
    <property type="match status" value="1"/>
</dbReference>
<comment type="similarity">
    <text evidence="1">Belongs to the leucine-binding protein family.</text>
</comment>
<dbReference type="STRING" id="207559.Dde_2831"/>
<dbReference type="InterPro" id="IPR028082">
    <property type="entry name" value="Peripla_BP_I"/>
</dbReference>
<dbReference type="PANTHER" id="PTHR30483:SF6">
    <property type="entry name" value="PERIPLASMIC BINDING PROTEIN OF ABC TRANSPORTER FOR NATURAL AMINO ACIDS"/>
    <property type="match status" value="1"/>
</dbReference>
<dbReference type="InterPro" id="IPR051010">
    <property type="entry name" value="BCAA_transport"/>
</dbReference>
<dbReference type="HOGENOM" id="CLU_027128_6_3_7"/>
<dbReference type="Gene3D" id="3.40.50.2300">
    <property type="match status" value="2"/>
</dbReference>
<evidence type="ECO:0000313" key="4">
    <source>
        <dbReference type="EMBL" id="ABB39626.1"/>
    </source>
</evidence>
<dbReference type="KEGG" id="dde:Dde_2831"/>
<keyword evidence="5" id="KW-1185">Reference proteome</keyword>
<dbReference type="EMBL" id="CP000112">
    <property type="protein sequence ID" value="ABB39626.1"/>
    <property type="molecule type" value="Genomic_DNA"/>
</dbReference>
<gene>
    <name evidence="4" type="ordered locus">Dde_2831</name>
</gene>
<dbReference type="eggNOG" id="COG0683">
    <property type="taxonomic scope" value="Bacteria"/>
</dbReference>
<dbReference type="Proteomes" id="UP000002710">
    <property type="component" value="Chromosome"/>
</dbReference>
<evidence type="ECO:0000256" key="1">
    <source>
        <dbReference type="ARBA" id="ARBA00010062"/>
    </source>
</evidence>
<dbReference type="PANTHER" id="PTHR30483">
    <property type="entry name" value="LEUCINE-SPECIFIC-BINDING PROTEIN"/>
    <property type="match status" value="1"/>
</dbReference>
<dbReference type="RefSeq" id="WP_011368631.1">
    <property type="nucleotide sequence ID" value="NC_007519.1"/>
</dbReference>
<keyword evidence="4" id="KW-0675">Receptor</keyword>
<accession>Q30XH0</accession>
<proteinExistence type="inferred from homology"/>
<reference evidence="4 5" key="1">
    <citation type="journal article" date="2011" name="J. Bacteriol.">
        <title>Complete genome sequence and updated annotation of Desulfovibrio alaskensis G20.</title>
        <authorList>
            <person name="Hauser L.J."/>
            <person name="Land M.L."/>
            <person name="Brown S.D."/>
            <person name="Larimer F."/>
            <person name="Keller K.L."/>
            <person name="Rapp-Giles B.J."/>
            <person name="Price M.N."/>
            <person name="Lin M."/>
            <person name="Bruce D.C."/>
            <person name="Detter J.C."/>
            <person name="Tapia R."/>
            <person name="Han C.S."/>
            <person name="Goodwin L.A."/>
            <person name="Cheng J.F."/>
            <person name="Pitluck S."/>
            <person name="Copeland A."/>
            <person name="Lucas S."/>
            <person name="Nolan M."/>
            <person name="Lapidus A.L."/>
            <person name="Palumbo A.V."/>
            <person name="Wall J.D."/>
        </authorList>
    </citation>
    <scope>NUCLEOTIDE SEQUENCE [LARGE SCALE GENOMIC DNA]</scope>
    <source>
        <strain evidence="5">ATCC BAA 1058 / DSM 17464 / G20</strain>
    </source>
</reference>
<keyword evidence="2" id="KW-0732">Signal</keyword>
<feature type="domain" description="Leucine-binding protein" evidence="3">
    <location>
        <begin position="34"/>
        <end position="369"/>
    </location>
</feature>
<evidence type="ECO:0000256" key="2">
    <source>
        <dbReference type="ARBA" id="ARBA00022729"/>
    </source>
</evidence>
<dbReference type="SUPFAM" id="SSF53822">
    <property type="entry name" value="Periplasmic binding protein-like I"/>
    <property type="match status" value="1"/>
</dbReference>